<sequence>MLDRARAEARLDDVVADHRFEIAVVFPAVGAVTLLASAWDLLPPFLSFNPYFILFGTLVMRLPLAAGLAPLVDRKAAVALLALTGYAFGIELFGVTTGWPYGDFAYLIELGPMLAGEVPLGLPVFFFPLVLNSYLLVVLLAGPRARSRILRLVAVAATVVWMDVVLDPAAVALGFWEYYPPGTYHGVPLSNYAGWVLSAAVSVALLDWGFDADALRDRLADCAYLLDDLVSFVILWGAVNLAFGQAAPAVAAGVLGVALLRTDRFDFAVLRDRIRSTRQ</sequence>
<proteinExistence type="predicted"/>
<protein>
    <submittedName>
        <fullName evidence="2">Putative membrane protein</fullName>
    </submittedName>
</protein>
<feature type="transmembrane region" description="Helical" evidence="1">
    <location>
        <begin position="51"/>
        <end position="71"/>
    </location>
</feature>
<dbReference type="InterPro" id="IPR053540">
    <property type="entry name" value="BABR_hydratase"/>
</dbReference>
<dbReference type="Proteomes" id="UP000198518">
    <property type="component" value="Unassembled WGS sequence"/>
</dbReference>
<reference evidence="2 3" key="1">
    <citation type="submission" date="2016-10" db="EMBL/GenBank/DDBJ databases">
        <authorList>
            <person name="de Groot N.N."/>
        </authorList>
    </citation>
    <scope>NUCLEOTIDE SEQUENCE [LARGE SCALE GENOMIC DNA]</scope>
    <source>
        <strain evidence="2 3">CGMCC 1.5337</strain>
    </source>
</reference>
<feature type="transmembrane region" description="Helical" evidence="1">
    <location>
        <begin position="78"/>
        <end position="100"/>
    </location>
</feature>
<keyword evidence="3" id="KW-1185">Reference proteome</keyword>
<dbReference type="PANTHER" id="PTHR39419:SF1">
    <property type="entry name" value="SLL0814 PROTEIN"/>
    <property type="match status" value="1"/>
</dbReference>
<dbReference type="PANTHER" id="PTHR39419">
    <property type="entry name" value="SLL0814 PROTEIN"/>
    <property type="match status" value="1"/>
</dbReference>
<feature type="transmembrane region" description="Helical" evidence="1">
    <location>
        <begin position="120"/>
        <end position="142"/>
    </location>
</feature>
<feature type="transmembrane region" description="Helical" evidence="1">
    <location>
        <begin position="249"/>
        <end position="270"/>
    </location>
</feature>
<dbReference type="STRING" id="355548.SAMN04487945_2423"/>
<gene>
    <name evidence="2" type="ORF">SAMN04487945_2423</name>
</gene>
<keyword evidence="1" id="KW-0472">Membrane</keyword>
<dbReference type="InterPro" id="IPR017823">
    <property type="entry name" value="CruF"/>
</dbReference>
<evidence type="ECO:0000313" key="3">
    <source>
        <dbReference type="Proteomes" id="UP000198518"/>
    </source>
</evidence>
<dbReference type="OrthoDB" id="107798at2157"/>
<dbReference type="EMBL" id="FOJA01000001">
    <property type="protein sequence ID" value="SEW23921.1"/>
    <property type="molecule type" value="Genomic_DNA"/>
</dbReference>
<keyword evidence="1" id="KW-1133">Transmembrane helix</keyword>
<feature type="transmembrane region" description="Helical" evidence="1">
    <location>
        <begin position="20"/>
        <end position="39"/>
    </location>
</feature>
<dbReference type="Pfam" id="PF04240">
    <property type="entry name" value="Caroten_synth"/>
    <property type="match status" value="1"/>
</dbReference>
<dbReference type="NCBIfam" id="TIGR03460">
    <property type="entry name" value="crt_membr_arch"/>
    <property type="match status" value="1"/>
</dbReference>
<organism evidence="2 3">
    <name type="scientific">Halobacterium jilantaiense</name>
    <dbReference type="NCBI Taxonomy" id="355548"/>
    <lineage>
        <taxon>Archaea</taxon>
        <taxon>Methanobacteriati</taxon>
        <taxon>Methanobacteriota</taxon>
        <taxon>Stenosarchaea group</taxon>
        <taxon>Halobacteria</taxon>
        <taxon>Halobacteriales</taxon>
        <taxon>Halobacteriaceae</taxon>
        <taxon>Halobacterium</taxon>
    </lineage>
</organism>
<evidence type="ECO:0000313" key="2">
    <source>
        <dbReference type="EMBL" id="SEW23921.1"/>
    </source>
</evidence>
<dbReference type="NCBIfam" id="NF041333">
    <property type="entry name" value="CruF_Halo"/>
    <property type="match status" value="1"/>
</dbReference>
<accession>A0A1I0QA69</accession>
<dbReference type="InterPro" id="IPR007354">
    <property type="entry name" value="CruF-like"/>
</dbReference>
<feature type="transmembrane region" description="Helical" evidence="1">
    <location>
        <begin position="149"/>
        <end position="172"/>
    </location>
</feature>
<dbReference type="AlphaFoldDB" id="A0A1I0QA69"/>
<keyword evidence="1" id="KW-0812">Transmembrane</keyword>
<dbReference type="RefSeq" id="WP_089669627.1">
    <property type="nucleotide sequence ID" value="NZ_FOJA01000001.1"/>
</dbReference>
<name>A0A1I0QA69_9EURY</name>
<evidence type="ECO:0000256" key="1">
    <source>
        <dbReference type="SAM" id="Phobius"/>
    </source>
</evidence>